<reference evidence="2" key="2">
    <citation type="submission" date="2023-05" db="EMBL/GenBank/DDBJ databases">
        <authorList>
            <person name="Fouks B."/>
        </authorList>
    </citation>
    <scope>NUCLEOTIDE SEQUENCE</scope>
    <source>
        <strain evidence="2">Stay&amp;Tobe</strain>
        <tissue evidence="2">Testes</tissue>
    </source>
</reference>
<feature type="non-terminal residue" evidence="2">
    <location>
        <position position="1"/>
    </location>
</feature>
<evidence type="ECO:0000313" key="3">
    <source>
        <dbReference type="Proteomes" id="UP001233999"/>
    </source>
</evidence>
<comment type="caution">
    <text evidence="2">The sequence shown here is derived from an EMBL/GenBank/DDBJ whole genome shotgun (WGS) entry which is preliminary data.</text>
</comment>
<keyword evidence="1" id="KW-0472">Membrane</keyword>
<protein>
    <submittedName>
        <fullName evidence="2">Uncharacterized protein</fullName>
    </submittedName>
</protein>
<evidence type="ECO:0000256" key="1">
    <source>
        <dbReference type="SAM" id="Phobius"/>
    </source>
</evidence>
<keyword evidence="3" id="KW-1185">Reference proteome</keyword>
<reference evidence="2" key="1">
    <citation type="journal article" date="2023" name="IScience">
        <title>Live-bearing cockroach genome reveals convergent evolutionary mechanisms linked to viviparity in insects and beyond.</title>
        <authorList>
            <person name="Fouks B."/>
            <person name="Harrison M.C."/>
            <person name="Mikhailova A.A."/>
            <person name="Marchal E."/>
            <person name="English S."/>
            <person name="Carruthers M."/>
            <person name="Jennings E.C."/>
            <person name="Chiamaka E.L."/>
            <person name="Frigard R.A."/>
            <person name="Pippel M."/>
            <person name="Attardo G.M."/>
            <person name="Benoit J.B."/>
            <person name="Bornberg-Bauer E."/>
            <person name="Tobe S.S."/>
        </authorList>
    </citation>
    <scope>NUCLEOTIDE SEQUENCE</scope>
    <source>
        <strain evidence="2">Stay&amp;Tobe</strain>
    </source>
</reference>
<keyword evidence="1" id="KW-1133">Transmembrane helix</keyword>
<dbReference type="AlphaFoldDB" id="A0AAD7ZCA1"/>
<gene>
    <name evidence="2" type="ORF">L9F63_025232</name>
</gene>
<feature type="non-terminal residue" evidence="2">
    <location>
        <position position="56"/>
    </location>
</feature>
<name>A0AAD7ZCA1_DIPPU</name>
<keyword evidence="1" id="KW-0812">Transmembrane</keyword>
<sequence>LSNVLFVPRHLLVSPILMHTYVYTVMRNHSNVLFVISHFFVNTILRNICVYIIMKN</sequence>
<organism evidence="2 3">
    <name type="scientific">Diploptera punctata</name>
    <name type="common">Pacific beetle cockroach</name>
    <dbReference type="NCBI Taxonomy" id="6984"/>
    <lineage>
        <taxon>Eukaryota</taxon>
        <taxon>Metazoa</taxon>
        <taxon>Ecdysozoa</taxon>
        <taxon>Arthropoda</taxon>
        <taxon>Hexapoda</taxon>
        <taxon>Insecta</taxon>
        <taxon>Pterygota</taxon>
        <taxon>Neoptera</taxon>
        <taxon>Polyneoptera</taxon>
        <taxon>Dictyoptera</taxon>
        <taxon>Blattodea</taxon>
        <taxon>Blaberoidea</taxon>
        <taxon>Blaberidae</taxon>
        <taxon>Diplopterinae</taxon>
        <taxon>Diploptera</taxon>
    </lineage>
</organism>
<evidence type="ECO:0000313" key="2">
    <source>
        <dbReference type="EMBL" id="KAJ9577908.1"/>
    </source>
</evidence>
<dbReference type="EMBL" id="JASPKZ010009227">
    <property type="protein sequence ID" value="KAJ9577908.1"/>
    <property type="molecule type" value="Genomic_DNA"/>
</dbReference>
<dbReference type="Proteomes" id="UP001233999">
    <property type="component" value="Unassembled WGS sequence"/>
</dbReference>
<feature type="transmembrane region" description="Helical" evidence="1">
    <location>
        <begin position="32"/>
        <end position="54"/>
    </location>
</feature>
<proteinExistence type="predicted"/>
<accession>A0AAD7ZCA1</accession>